<keyword evidence="3" id="KW-1185">Reference proteome</keyword>
<reference evidence="2 3" key="1">
    <citation type="submission" date="2020-02" db="EMBL/GenBank/DDBJ databases">
        <title>Draft genome sequence of Haematococcus lacustris strain NIES-144.</title>
        <authorList>
            <person name="Morimoto D."/>
            <person name="Nakagawa S."/>
            <person name="Yoshida T."/>
            <person name="Sawayama S."/>
        </authorList>
    </citation>
    <scope>NUCLEOTIDE SEQUENCE [LARGE SCALE GENOMIC DNA]</scope>
    <source>
        <strain evidence="2 3">NIES-144</strain>
    </source>
</reference>
<dbReference type="Proteomes" id="UP000485058">
    <property type="component" value="Unassembled WGS sequence"/>
</dbReference>
<evidence type="ECO:0000313" key="3">
    <source>
        <dbReference type="Proteomes" id="UP000485058"/>
    </source>
</evidence>
<feature type="region of interest" description="Disordered" evidence="1">
    <location>
        <begin position="1"/>
        <end position="78"/>
    </location>
</feature>
<evidence type="ECO:0000313" key="2">
    <source>
        <dbReference type="EMBL" id="GFH31432.1"/>
    </source>
</evidence>
<sequence length="78" mass="7954">MSPNKKRKCPDSPAPSTAVGTTRQSDSDCACAVPMSAGASGSGQQALSDEGHGDKKVAGQRRQFIKAAYVPPNSPPPA</sequence>
<evidence type="ECO:0000256" key="1">
    <source>
        <dbReference type="SAM" id="MobiDB-lite"/>
    </source>
</evidence>
<dbReference type="AlphaFoldDB" id="A0A6A0AFK5"/>
<gene>
    <name evidence="2" type="ORF">HaLaN_30481</name>
</gene>
<dbReference type="EMBL" id="BLLF01005623">
    <property type="protein sequence ID" value="GFH31432.1"/>
    <property type="molecule type" value="Genomic_DNA"/>
</dbReference>
<accession>A0A6A0AFK5</accession>
<organism evidence="2 3">
    <name type="scientific">Haematococcus lacustris</name>
    <name type="common">Green alga</name>
    <name type="synonym">Haematococcus pluvialis</name>
    <dbReference type="NCBI Taxonomy" id="44745"/>
    <lineage>
        <taxon>Eukaryota</taxon>
        <taxon>Viridiplantae</taxon>
        <taxon>Chlorophyta</taxon>
        <taxon>core chlorophytes</taxon>
        <taxon>Chlorophyceae</taxon>
        <taxon>CS clade</taxon>
        <taxon>Chlamydomonadales</taxon>
        <taxon>Haematococcaceae</taxon>
        <taxon>Haematococcus</taxon>
    </lineage>
</organism>
<protein>
    <submittedName>
        <fullName evidence="2">Uncharacterized protein</fullName>
    </submittedName>
</protein>
<comment type="caution">
    <text evidence="2">The sequence shown here is derived from an EMBL/GenBank/DDBJ whole genome shotgun (WGS) entry which is preliminary data.</text>
</comment>
<feature type="compositionally biased region" description="Polar residues" evidence="1">
    <location>
        <begin position="14"/>
        <end position="24"/>
    </location>
</feature>
<proteinExistence type="predicted"/>
<name>A0A6A0AFK5_HAELA</name>